<evidence type="ECO:0000256" key="6">
    <source>
        <dbReference type="ARBA" id="ARBA00022750"/>
    </source>
</evidence>
<dbReference type="PROSITE" id="PS51767">
    <property type="entry name" value="PEPTIDASE_A1"/>
    <property type="match status" value="1"/>
</dbReference>
<evidence type="ECO:0000256" key="9">
    <source>
        <dbReference type="RuleBase" id="RU000454"/>
    </source>
</evidence>
<dbReference type="InterPro" id="IPR033121">
    <property type="entry name" value="PEPTIDASE_A1"/>
</dbReference>
<dbReference type="AlphaFoldDB" id="A0AAD6CPX5"/>
<sequence>MFRVAGLAALTLTALVAPVDAAPMERATVNHVAKRTLQNRNVDLDVRTWKPTAQLGSRSSAKSSQTMSLKKLKRSRANPRSAAYLKGLTGRGSSSTTSGSSSLISLFEGEEFATSITFGTQSFDVIVDTGSSDTWVVKSGFECIDLDTGEKTSTSTCEFGTTYTVDSTSKTISGEEFEIEYGDGEYLYGYMATETVTLADITVDQEIAVVTEAAWEGDGTTSGLTGLAYPALTSAYSDRTEEQEEYNPIFTTMYEDGLIDSYFSLAILRDVSGDAGYLTLGGLPPVNFTETWTTTDILITSISGYTKAYDFYTINIDSVSINGETVSSSGGSDIQYIVDSGTTLNYYPTSVADAVNAAFSPAAVYSDDEGAYVVDCDATPPTHTITIGGTAFTINPLDMILYAGTDDDGNDVCISGIDDGGDDSSEDVYILGDTFQKNVVTVFDVGAVEMKFAPHVDYTSNDTY</sequence>
<comment type="catalytic activity">
    <reaction evidence="1">
        <text>Hydrolysis of proteins with broad specificity similar to that of pepsin A, preferring hydrophobic residues at P1 and P1', but also cleaving 20-Gly-|-Glu-21 in the B chain of insulin. Clots milk, and activates trypsinogen.</text>
        <dbReference type="EC" id="3.4.23.20"/>
    </reaction>
</comment>
<dbReference type="PANTHER" id="PTHR47966:SF47">
    <property type="entry name" value="ENDOPEPTIDASE, PUTATIVE (AFU_ORTHOLOGUE AFUA_3G01220)-RELATED"/>
    <property type="match status" value="1"/>
</dbReference>
<dbReference type="Gene3D" id="2.40.70.10">
    <property type="entry name" value="Acid Proteases"/>
    <property type="match status" value="2"/>
</dbReference>
<dbReference type="Proteomes" id="UP001220324">
    <property type="component" value="Unassembled WGS sequence"/>
</dbReference>
<feature type="signal peptide" evidence="11">
    <location>
        <begin position="1"/>
        <end position="21"/>
    </location>
</feature>
<evidence type="ECO:0000256" key="11">
    <source>
        <dbReference type="SAM" id="SignalP"/>
    </source>
</evidence>
<feature type="domain" description="Peptidase A1" evidence="12">
    <location>
        <begin position="112"/>
        <end position="453"/>
    </location>
</feature>
<proteinExistence type="inferred from homology"/>
<dbReference type="CDD" id="cd05471">
    <property type="entry name" value="pepsin_like"/>
    <property type="match status" value="1"/>
</dbReference>
<dbReference type="EC" id="3.4.23.20" evidence="5"/>
<feature type="active site" evidence="8">
    <location>
        <position position="339"/>
    </location>
</feature>
<dbReference type="InterPro" id="IPR001461">
    <property type="entry name" value="Aspartic_peptidase_A1"/>
</dbReference>
<keyword evidence="11" id="KW-0732">Signal</keyword>
<evidence type="ECO:0000256" key="5">
    <source>
        <dbReference type="ARBA" id="ARBA00013206"/>
    </source>
</evidence>
<dbReference type="PRINTS" id="PR00792">
    <property type="entry name" value="PEPSIN"/>
</dbReference>
<organism evidence="13 14">
    <name type="scientific">Penicillium frequentans</name>
    <dbReference type="NCBI Taxonomy" id="3151616"/>
    <lineage>
        <taxon>Eukaryota</taxon>
        <taxon>Fungi</taxon>
        <taxon>Dikarya</taxon>
        <taxon>Ascomycota</taxon>
        <taxon>Pezizomycotina</taxon>
        <taxon>Eurotiomycetes</taxon>
        <taxon>Eurotiomycetidae</taxon>
        <taxon>Eurotiales</taxon>
        <taxon>Aspergillaceae</taxon>
        <taxon>Penicillium</taxon>
    </lineage>
</organism>
<keyword evidence="7 9" id="KW-0378">Hydrolase</keyword>
<dbReference type="InterPro" id="IPR021109">
    <property type="entry name" value="Peptidase_aspartic_dom_sf"/>
</dbReference>
<evidence type="ECO:0000256" key="4">
    <source>
        <dbReference type="ARBA" id="ARBA00011245"/>
    </source>
</evidence>
<dbReference type="EMBL" id="JAQIZZ010000007">
    <property type="protein sequence ID" value="KAJ5532961.1"/>
    <property type="molecule type" value="Genomic_DNA"/>
</dbReference>
<evidence type="ECO:0000256" key="8">
    <source>
        <dbReference type="PIRSR" id="PIRSR601461-1"/>
    </source>
</evidence>
<evidence type="ECO:0000256" key="10">
    <source>
        <dbReference type="SAM" id="MobiDB-lite"/>
    </source>
</evidence>
<evidence type="ECO:0000256" key="7">
    <source>
        <dbReference type="ARBA" id="ARBA00022801"/>
    </source>
</evidence>
<dbReference type="GO" id="GO:0004190">
    <property type="term" value="F:aspartic-type endopeptidase activity"/>
    <property type="evidence" value="ECO:0007669"/>
    <property type="project" value="UniProtKB-KW"/>
</dbReference>
<comment type="subunit">
    <text evidence="4">Monomer.</text>
</comment>
<evidence type="ECO:0000313" key="14">
    <source>
        <dbReference type="Proteomes" id="UP001220324"/>
    </source>
</evidence>
<dbReference type="PANTHER" id="PTHR47966">
    <property type="entry name" value="BETA-SITE APP-CLEAVING ENZYME, ISOFORM A-RELATED"/>
    <property type="match status" value="1"/>
</dbReference>
<dbReference type="InterPro" id="IPR001969">
    <property type="entry name" value="Aspartic_peptidase_AS"/>
</dbReference>
<protein>
    <recommendedName>
        <fullName evidence="5">penicillopepsin</fullName>
        <ecNumber evidence="5">3.4.23.20</ecNumber>
    </recommendedName>
</protein>
<evidence type="ECO:0000256" key="1">
    <source>
        <dbReference type="ARBA" id="ARBA00000043"/>
    </source>
</evidence>
<evidence type="ECO:0000313" key="13">
    <source>
        <dbReference type="EMBL" id="KAJ5532961.1"/>
    </source>
</evidence>
<keyword evidence="14" id="KW-1185">Reference proteome</keyword>
<reference evidence="13 14" key="1">
    <citation type="journal article" date="2023" name="IMA Fungus">
        <title>Comparative genomic study of the Penicillium genus elucidates a diverse pangenome and 15 lateral gene transfer events.</title>
        <authorList>
            <person name="Petersen C."/>
            <person name="Sorensen T."/>
            <person name="Nielsen M.R."/>
            <person name="Sondergaard T.E."/>
            <person name="Sorensen J.L."/>
            <person name="Fitzpatrick D.A."/>
            <person name="Frisvad J.C."/>
            <person name="Nielsen K.L."/>
        </authorList>
    </citation>
    <scope>NUCLEOTIDE SEQUENCE [LARGE SCALE GENOMIC DNA]</scope>
    <source>
        <strain evidence="13 14">IBT 35679</strain>
    </source>
</reference>
<gene>
    <name evidence="13" type="ORF">N7494_009513</name>
</gene>
<comment type="function">
    <text evidence="2">Secreted aspartic endopeptidase that allows assimilation of proteinaceous substrates. The scissile peptide bond is attacked by a nucleophilic water molecule activated by two aspartic residues in the active site. Shows a broad primary substrate specificity. Favors hydrophobic residues at the P1 and P1' positions, but can also activate trypsinogen and hydrolyze the B chain of insulin between positions 'Gly-20' and 'Glu-21'.</text>
</comment>
<feature type="region of interest" description="Disordered" evidence="10">
    <location>
        <begin position="54"/>
        <end position="79"/>
    </location>
</feature>
<dbReference type="InterPro" id="IPR034164">
    <property type="entry name" value="Pepsin-like_dom"/>
</dbReference>
<evidence type="ECO:0000259" key="12">
    <source>
        <dbReference type="PROSITE" id="PS51767"/>
    </source>
</evidence>
<feature type="active site" evidence="8">
    <location>
        <position position="128"/>
    </location>
</feature>
<dbReference type="GO" id="GO:0006508">
    <property type="term" value="P:proteolysis"/>
    <property type="evidence" value="ECO:0007669"/>
    <property type="project" value="UniProtKB-KW"/>
</dbReference>
<comment type="caution">
    <text evidence="13">The sequence shown here is derived from an EMBL/GenBank/DDBJ whole genome shotgun (WGS) entry which is preliminary data.</text>
</comment>
<dbReference type="GO" id="GO:0000324">
    <property type="term" value="C:fungal-type vacuole"/>
    <property type="evidence" value="ECO:0007669"/>
    <property type="project" value="TreeGrafter"/>
</dbReference>
<feature type="compositionally biased region" description="Polar residues" evidence="10">
    <location>
        <begin position="54"/>
        <end position="68"/>
    </location>
</feature>
<evidence type="ECO:0000256" key="3">
    <source>
        <dbReference type="ARBA" id="ARBA00007447"/>
    </source>
</evidence>
<dbReference type="Pfam" id="PF00026">
    <property type="entry name" value="Asp"/>
    <property type="match status" value="1"/>
</dbReference>
<evidence type="ECO:0000256" key="2">
    <source>
        <dbReference type="ARBA" id="ARBA00002983"/>
    </source>
</evidence>
<comment type="similarity">
    <text evidence="3 9">Belongs to the peptidase A1 family.</text>
</comment>
<dbReference type="PROSITE" id="PS00141">
    <property type="entry name" value="ASP_PROTEASE"/>
    <property type="match status" value="1"/>
</dbReference>
<accession>A0AAD6CPX5</accession>
<dbReference type="SUPFAM" id="SSF50630">
    <property type="entry name" value="Acid proteases"/>
    <property type="match status" value="1"/>
</dbReference>
<feature type="chain" id="PRO_5042054991" description="penicillopepsin" evidence="11">
    <location>
        <begin position="22"/>
        <end position="464"/>
    </location>
</feature>
<name>A0AAD6CPX5_9EURO</name>
<keyword evidence="9 13" id="KW-0645">Protease</keyword>
<keyword evidence="6 9" id="KW-0064">Aspartyl protease</keyword>